<protein>
    <submittedName>
        <fullName evidence="1">Putative glutamine amidotransferase</fullName>
        <ecNumber evidence="1">2.4.2.-</ecNumber>
    </submittedName>
</protein>
<dbReference type="PROSITE" id="PS51273">
    <property type="entry name" value="GATASE_TYPE_1"/>
    <property type="match status" value="1"/>
</dbReference>
<dbReference type="Pfam" id="PF07722">
    <property type="entry name" value="Peptidase_C26"/>
    <property type="match status" value="1"/>
</dbReference>
<dbReference type="EMBL" id="VSSQ01000536">
    <property type="protein sequence ID" value="MPL97011.1"/>
    <property type="molecule type" value="Genomic_DNA"/>
</dbReference>
<keyword evidence="1" id="KW-0808">Transferase</keyword>
<dbReference type="GO" id="GO:0016757">
    <property type="term" value="F:glycosyltransferase activity"/>
    <property type="evidence" value="ECO:0007669"/>
    <property type="project" value="UniProtKB-KW"/>
</dbReference>
<dbReference type="InterPro" id="IPR011697">
    <property type="entry name" value="Peptidase_C26"/>
</dbReference>
<dbReference type="Gene3D" id="3.40.50.880">
    <property type="match status" value="1"/>
</dbReference>
<dbReference type="InterPro" id="IPR044668">
    <property type="entry name" value="PuuD-like"/>
</dbReference>
<sequence>MSKPVIGLGGVLEKAPPTSAFPSFRRLFTNEGYLSKLQKAGALPILLPMVPPTDLELLVSLCDGILLPGGPDVDPSLYNQERHELCGPSDMDVDRYQIQLFRMARKLNKPILGICRGAQLINVAQGGTLFQDYRLQSEKPIVHPDYERWNSVSHQVEIAPDSKLYELFKTTTLGVNSLHHQSVAKPGEHCIVTARSADDSIEAIELSSGAWCIGVQWHPEALGSEMDCLFEAFIKQALSQGKSGFPRTP</sequence>
<dbReference type="PANTHER" id="PTHR43235:SF1">
    <property type="entry name" value="GLUTAMINE AMIDOTRANSFERASE PB2B2.05-RELATED"/>
    <property type="match status" value="1"/>
</dbReference>
<dbReference type="GO" id="GO:0016811">
    <property type="term" value="F:hydrolase activity, acting on carbon-nitrogen (but not peptide) bonds, in linear amides"/>
    <property type="evidence" value="ECO:0007669"/>
    <property type="project" value="InterPro"/>
</dbReference>
<dbReference type="AlphaFoldDB" id="A0A644VZY7"/>
<reference evidence="1" key="1">
    <citation type="submission" date="2019-08" db="EMBL/GenBank/DDBJ databases">
        <authorList>
            <person name="Kucharzyk K."/>
            <person name="Murdoch R.W."/>
            <person name="Higgins S."/>
            <person name="Loffler F."/>
        </authorList>
    </citation>
    <scope>NUCLEOTIDE SEQUENCE</scope>
</reference>
<name>A0A644VZY7_9ZZZZ</name>
<dbReference type="SUPFAM" id="SSF52317">
    <property type="entry name" value="Class I glutamine amidotransferase-like"/>
    <property type="match status" value="1"/>
</dbReference>
<comment type="caution">
    <text evidence="1">The sequence shown here is derived from an EMBL/GenBank/DDBJ whole genome shotgun (WGS) entry which is preliminary data.</text>
</comment>
<dbReference type="PANTHER" id="PTHR43235">
    <property type="entry name" value="GLUTAMINE AMIDOTRANSFERASE PB2B2.05-RELATED"/>
    <property type="match status" value="1"/>
</dbReference>
<accession>A0A644VZY7</accession>
<keyword evidence="1" id="KW-0328">Glycosyltransferase</keyword>
<dbReference type="GO" id="GO:0005829">
    <property type="term" value="C:cytosol"/>
    <property type="evidence" value="ECO:0007669"/>
    <property type="project" value="TreeGrafter"/>
</dbReference>
<keyword evidence="1" id="KW-0315">Glutamine amidotransferase</keyword>
<evidence type="ECO:0000313" key="1">
    <source>
        <dbReference type="EMBL" id="MPL97011.1"/>
    </source>
</evidence>
<organism evidence="1">
    <name type="scientific">bioreactor metagenome</name>
    <dbReference type="NCBI Taxonomy" id="1076179"/>
    <lineage>
        <taxon>unclassified sequences</taxon>
        <taxon>metagenomes</taxon>
        <taxon>ecological metagenomes</taxon>
    </lineage>
</organism>
<dbReference type="EC" id="2.4.2.-" evidence="1"/>
<gene>
    <name evidence="1" type="ORF">SDC9_43198</name>
</gene>
<dbReference type="CDD" id="cd01745">
    <property type="entry name" value="GATase1_2"/>
    <property type="match status" value="1"/>
</dbReference>
<proteinExistence type="predicted"/>
<dbReference type="InterPro" id="IPR029062">
    <property type="entry name" value="Class_I_gatase-like"/>
</dbReference>